<organism evidence="1 2">
    <name type="scientific">Oceanobacillus limi</name>
    <dbReference type="NCBI Taxonomy" id="930131"/>
    <lineage>
        <taxon>Bacteria</taxon>
        <taxon>Bacillati</taxon>
        <taxon>Bacillota</taxon>
        <taxon>Bacilli</taxon>
        <taxon>Bacillales</taxon>
        <taxon>Bacillaceae</taxon>
        <taxon>Oceanobacillus</taxon>
    </lineage>
</organism>
<sequence>MFDLSDTWTKIASAVLIAAVTSFVTHKLAISKERRLQTEKHKLEILNKVYTPLYRAFIDKLMKDYGRPFGYLGVDTDLFTELNKIYKQNIFLIDPGLESRIWEIKEHFYQEQIRMDETGDRTPIKGDYDNRLIRYVFYQYNKMRRKLKLPYDKTYFKHHDLYEKFVTGSINYFRGRKALKELKEYRKEKEKETN</sequence>
<dbReference type="RefSeq" id="WP_090873186.1">
    <property type="nucleotide sequence ID" value="NZ_FOHE01000044.1"/>
</dbReference>
<accession>A0A1I0HRQ7</accession>
<reference evidence="1 2" key="1">
    <citation type="submission" date="2016-10" db="EMBL/GenBank/DDBJ databases">
        <authorList>
            <person name="de Groot N.N."/>
        </authorList>
    </citation>
    <scope>NUCLEOTIDE SEQUENCE [LARGE SCALE GENOMIC DNA]</scope>
    <source>
        <strain evidence="1 2">IBRC-M 10780</strain>
    </source>
</reference>
<name>A0A1I0HRQ7_9BACI</name>
<dbReference type="AlphaFoldDB" id="A0A1I0HRQ7"/>
<keyword evidence="2" id="KW-1185">Reference proteome</keyword>
<dbReference type="STRING" id="930131.SAMN05216389_1442"/>
<dbReference type="EMBL" id="FOHE01000044">
    <property type="protein sequence ID" value="SET85848.1"/>
    <property type="molecule type" value="Genomic_DNA"/>
</dbReference>
<gene>
    <name evidence="1" type="ORF">SAMN05216389_1442</name>
</gene>
<evidence type="ECO:0000313" key="2">
    <source>
        <dbReference type="Proteomes" id="UP000198618"/>
    </source>
</evidence>
<protein>
    <submittedName>
        <fullName evidence="1">Uncharacterized protein</fullName>
    </submittedName>
</protein>
<evidence type="ECO:0000313" key="1">
    <source>
        <dbReference type="EMBL" id="SET85848.1"/>
    </source>
</evidence>
<dbReference type="Proteomes" id="UP000198618">
    <property type="component" value="Unassembled WGS sequence"/>
</dbReference>
<proteinExistence type="predicted"/>